<name>A0ABV0P2U4_9TELE</name>
<dbReference type="EMBL" id="JAHRIO010060074">
    <property type="protein sequence ID" value="MEQ2177374.1"/>
    <property type="molecule type" value="Genomic_DNA"/>
</dbReference>
<evidence type="ECO:0000256" key="4">
    <source>
        <dbReference type="ARBA" id="ARBA00022679"/>
    </source>
</evidence>
<dbReference type="Gene3D" id="1.10.132.30">
    <property type="match status" value="1"/>
</dbReference>
<dbReference type="Pfam" id="PF05000">
    <property type="entry name" value="RNA_pol_Rpb1_4"/>
    <property type="match status" value="1"/>
</dbReference>
<evidence type="ECO:0000256" key="1">
    <source>
        <dbReference type="ARBA" id="ARBA00006460"/>
    </source>
</evidence>
<evidence type="ECO:0000256" key="5">
    <source>
        <dbReference type="ARBA" id="ARBA00022695"/>
    </source>
</evidence>
<dbReference type="InterPro" id="IPR007081">
    <property type="entry name" value="RNA_pol_Rpb1_5"/>
</dbReference>
<feature type="non-terminal residue" evidence="9">
    <location>
        <position position="1"/>
    </location>
</feature>
<evidence type="ECO:0000259" key="7">
    <source>
        <dbReference type="Pfam" id="PF04998"/>
    </source>
</evidence>
<keyword evidence="10" id="KW-1185">Reference proteome</keyword>
<dbReference type="Gene3D" id="6.20.50.80">
    <property type="match status" value="1"/>
</dbReference>
<evidence type="ECO:0000313" key="9">
    <source>
        <dbReference type="EMBL" id="MEQ2177374.1"/>
    </source>
</evidence>
<dbReference type="SUPFAM" id="SSF64484">
    <property type="entry name" value="beta and beta-prime subunits of DNA dependent RNA-polymerase"/>
    <property type="match status" value="1"/>
</dbReference>
<dbReference type="InterPro" id="IPR007083">
    <property type="entry name" value="RNA_pol_Rpb1_4"/>
</dbReference>
<feature type="domain" description="RNA polymerase Rpb1" evidence="7">
    <location>
        <begin position="141"/>
        <end position="168"/>
    </location>
</feature>
<keyword evidence="6" id="KW-0804">Transcription</keyword>
<evidence type="ECO:0000256" key="3">
    <source>
        <dbReference type="ARBA" id="ARBA00022478"/>
    </source>
</evidence>
<sequence>VEDILVTPGANMQRTKIIEESLKIGTKALQAAFRLPPNVDPAEARSRWQDAHLSPDQRDFSMADHKFKEVANQVNNEINKISCLLGQIELEGRRPPLMPSGKFLPCFQPYDPSPGAGGFVSGRFLTGIKPQVHEVRRKGFEFFFHCMAGREGLVDTAVKTSRSGYLQRDSDGSVIQFLYGEDGLDIPKTQFLQPRQFPFIEDNYEVPQ</sequence>
<keyword evidence="4" id="KW-0808">Transferase</keyword>
<accession>A0ABV0P2U4</accession>
<feature type="domain" description="RNA polymerase Rpb1" evidence="8">
    <location>
        <begin position="76"/>
        <end position="120"/>
    </location>
</feature>
<evidence type="ECO:0000256" key="6">
    <source>
        <dbReference type="ARBA" id="ARBA00023163"/>
    </source>
</evidence>
<protein>
    <recommendedName>
        <fullName evidence="2">DNA-directed RNA polymerase</fullName>
        <ecNumber evidence="2">2.7.7.6</ecNumber>
    </recommendedName>
</protein>
<keyword evidence="3" id="KW-0240">DNA-directed RNA polymerase</keyword>
<organism evidence="9 10">
    <name type="scientific">Goodea atripinnis</name>
    <dbReference type="NCBI Taxonomy" id="208336"/>
    <lineage>
        <taxon>Eukaryota</taxon>
        <taxon>Metazoa</taxon>
        <taxon>Chordata</taxon>
        <taxon>Craniata</taxon>
        <taxon>Vertebrata</taxon>
        <taxon>Euteleostomi</taxon>
        <taxon>Actinopterygii</taxon>
        <taxon>Neopterygii</taxon>
        <taxon>Teleostei</taxon>
        <taxon>Neoteleostei</taxon>
        <taxon>Acanthomorphata</taxon>
        <taxon>Ovalentaria</taxon>
        <taxon>Atherinomorphae</taxon>
        <taxon>Cyprinodontiformes</taxon>
        <taxon>Goodeidae</taxon>
        <taxon>Goodea</taxon>
    </lineage>
</organism>
<dbReference type="Pfam" id="PF04998">
    <property type="entry name" value="RNA_pol_Rpb1_5"/>
    <property type="match status" value="1"/>
</dbReference>
<evidence type="ECO:0000313" key="10">
    <source>
        <dbReference type="Proteomes" id="UP001476798"/>
    </source>
</evidence>
<dbReference type="InterPro" id="IPR038120">
    <property type="entry name" value="Rpb1_funnel_sf"/>
</dbReference>
<gene>
    <name evidence="9" type="ORF">GOODEAATRI_002830</name>
</gene>
<reference evidence="9 10" key="1">
    <citation type="submission" date="2021-06" db="EMBL/GenBank/DDBJ databases">
        <authorList>
            <person name="Palmer J.M."/>
        </authorList>
    </citation>
    <scope>NUCLEOTIDE SEQUENCE [LARGE SCALE GENOMIC DNA]</scope>
    <source>
        <strain evidence="9 10">GA_2019</strain>
        <tissue evidence="9">Muscle</tissue>
    </source>
</reference>
<dbReference type="InterPro" id="IPR045867">
    <property type="entry name" value="DNA-dir_RpoC_beta_prime"/>
</dbReference>
<dbReference type="PANTHER" id="PTHR19376">
    <property type="entry name" value="DNA-DIRECTED RNA POLYMERASE"/>
    <property type="match status" value="1"/>
</dbReference>
<proteinExistence type="inferred from homology"/>
<keyword evidence="5" id="KW-0548">Nucleotidyltransferase</keyword>
<dbReference type="Gene3D" id="6.10.250.2940">
    <property type="match status" value="1"/>
</dbReference>
<dbReference type="EC" id="2.7.7.6" evidence="2"/>
<dbReference type="Proteomes" id="UP001476798">
    <property type="component" value="Unassembled WGS sequence"/>
</dbReference>
<comment type="similarity">
    <text evidence="1">Belongs to the RNA polymerase beta' chain family.</text>
</comment>
<comment type="caution">
    <text evidence="9">The sequence shown here is derived from an EMBL/GenBank/DDBJ whole genome shotgun (WGS) entry which is preliminary data.</text>
</comment>
<dbReference type="PANTHER" id="PTHR19376:SF11">
    <property type="entry name" value="DNA-DIRECTED RNA POLYMERASE I SUBUNIT RPA1"/>
    <property type="match status" value="1"/>
</dbReference>
<evidence type="ECO:0000259" key="8">
    <source>
        <dbReference type="Pfam" id="PF05000"/>
    </source>
</evidence>
<evidence type="ECO:0000256" key="2">
    <source>
        <dbReference type="ARBA" id="ARBA00012418"/>
    </source>
</evidence>